<evidence type="ECO:0000259" key="3">
    <source>
        <dbReference type="PROSITE" id="PS51186"/>
    </source>
</evidence>
<dbReference type="InterPro" id="IPR050832">
    <property type="entry name" value="Bact_Acetyltransf"/>
</dbReference>
<accession>A0A411PIS3</accession>
<protein>
    <submittedName>
        <fullName evidence="4">GNAT family N-acetyltransferase</fullName>
    </submittedName>
</protein>
<dbReference type="AlphaFoldDB" id="A0A411PIS3"/>
<dbReference type="Proteomes" id="UP000291106">
    <property type="component" value="Chromosome"/>
</dbReference>
<dbReference type="GO" id="GO:0016747">
    <property type="term" value="F:acyltransferase activity, transferring groups other than amino-acyl groups"/>
    <property type="evidence" value="ECO:0007669"/>
    <property type="project" value="InterPro"/>
</dbReference>
<dbReference type="OrthoDB" id="7356080at2"/>
<reference evidence="4 5" key="1">
    <citation type="submission" date="2019-02" db="EMBL/GenBank/DDBJ databases">
        <title>Shewanella sp. D4-2 isolated from Dokdo Island.</title>
        <authorList>
            <person name="Baek K."/>
        </authorList>
    </citation>
    <scope>NUCLEOTIDE SEQUENCE [LARGE SCALE GENOMIC DNA]</scope>
    <source>
        <strain evidence="4 5">D4-2</strain>
    </source>
</reference>
<gene>
    <name evidence="4" type="ORF">EXU30_11770</name>
</gene>
<evidence type="ECO:0000313" key="4">
    <source>
        <dbReference type="EMBL" id="QBF83302.1"/>
    </source>
</evidence>
<evidence type="ECO:0000256" key="1">
    <source>
        <dbReference type="ARBA" id="ARBA00022679"/>
    </source>
</evidence>
<dbReference type="RefSeq" id="WP_130600278.1">
    <property type="nucleotide sequence ID" value="NZ_CP036200.1"/>
</dbReference>
<evidence type="ECO:0000313" key="5">
    <source>
        <dbReference type="Proteomes" id="UP000291106"/>
    </source>
</evidence>
<dbReference type="InterPro" id="IPR016181">
    <property type="entry name" value="Acyl_CoA_acyltransferase"/>
</dbReference>
<organism evidence="4 5">
    <name type="scientific">Shewanella maritima</name>
    <dbReference type="NCBI Taxonomy" id="2520507"/>
    <lineage>
        <taxon>Bacteria</taxon>
        <taxon>Pseudomonadati</taxon>
        <taxon>Pseudomonadota</taxon>
        <taxon>Gammaproteobacteria</taxon>
        <taxon>Alteromonadales</taxon>
        <taxon>Shewanellaceae</taxon>
        <taxon>Shewanella</taxon>
    </lineage>
</organism>
<name>A0A411PIS3_9GAMM</name>
<feature type="domain" description="N-acetyltransferase" evidence="3">
    <location>
        <begin position="1"/>
        <end position="154"/>
    </location>
</feature>
<dbReference type="KEGG" id="smai:EXU30_11770"/>
<keyword evidence="2" id="KW-0012">Acyltransferase</keyword>
<dbReference type="Pfam" id="PF13673">
    <property type="entry name" value="Acetyltransf_10"/>
    <property type="match status" value="1"/>
</dbReference>
<dbReference type="SUPFAM" id="SSF55729">
    <property type="entry name" value="Acyl-CoA N-acyltransferases (Nat)"/>
    <property type="match status" value="1"/>
</dbReference>
<dbReference type="Gene3D" id="3.40.630.30">
    <property type="match status" value="1"/>
</dbReference>
<dbReference type="InterPro" id="IPR000182">
    <property type="entry name" value="GNAT_dom"/>
</dbReference>
<dbReference type="EMBL" id="CP036200">
    <property type="protein sequence ID" value="QBF83302.1"/>
    <property type="molecule type" value="Genomic_DNA"/>
</dbReference>
<dbReference type="PANTHER" id="PTHR43877">
    <property type="entry name" value="AMINOALKYLPHOSPHONATE N-ACETYLTRANSFERASE-RELATED-RELATED"/>
    <property type="match status" value="1"/>
</dbReference>
<proteinExistence type="predicted"/>
<evidence type="ECO:0000256" key="2">
    <source>
        <dbReference type="ARBA" id="ARBA00023315"/>
    </source>
</evidence>
<sequence>MQIRKATRRDIDVAWQIRKQSIKAQCIEHYPPEVIEPWLNGSLPEGFAAELESNFYVAFEGNEIIGLGAFSYSENKIYAMFVKPEFMGKGVGRQIMAYLEALALENNINTVHLDSTLNAAPFYHSLGYVGDTVIKYNNPRGFVMDCVAMQKELSS</sequence>
<dbReference type="PANTHER" id="PTHR43877:SF2">
    <property type="entry name" value="AMINOALKYLPHOSPHONATE N-ACETYLTRANSFERASE-RELATED"/>
    <property type="match status" value="1"/>
</dbReference>
<dbReference type="CDD" id="cd04301">
    <property type="entry name" value="NAT_SF"/>
    <property type="match status" value="1"/>
</dbReference>
<dbReference type="PROSITE" id="PS51186">
    <property type="entry name" value="GNAT"/>
    <property type="match status" value="1"/>
</dbReference>
<keyword evidence="5" id="KW-1185">Reference proteome</keyword>
<keyword evidence="1 4" id="KW-0808">Transferase</keyword>